<dbReference type="Gene3D" id="2.60.40.1840">
    <property type="match status" value="1"/>
</dbReference>
<name>A0A835H435_9MAGN</name>
<dbReference type="PANTHER" id="PTHR46322">
    <property type="entry name" value="PUROMYCIN-SENSITIVE AMINOPEPTIDASE"/>
    <property type="match status" value="1"/>
</dbReference>
<dbReference type="PANTHER" id="PTHR46322:SF1">
    <property type="entry name" value="PUROMYCIN-SENSITIVE AMINOPEPTIDASE"/>
    <property type="match status" value="1"/>
</dbReference>
<accession>A0A835H435</accession>
<dbReference type="EMBL" id="JADFTS010000008">
    <property type="protein sequence ID" value="KAF9591377.1"/>
    <property type="molecule type" value="Genomic_DNA"/>
</dbReference>
<dbReference type="InterPro" id="IPR012779">
    <property type="entry name" value="Peptidase_M1_pepN"/>
</dbReference>
<evidence type="ECO:0000259" key="1">
    <source>
        <dbReference type="Pfam" id="PF11940"/>
    </source>
</evidence>
<dbReference type="GO" id="GO:0008270">
    <property type="term" value="F:zinc ion binding"/>
    <property type="evidence" value="ECO:0007669"/>
    <property type="project" value="InterPro"/>
</dbReference>
<dbReference type="GO" id="GO:0009507">
    <property type="term" value="C:chloroplast"/>
    <property type="evidence" value="ECO:0007669"/>
    <property type="project" value="TreeGrafter"/>
</dbReference>
<feature type="domain" description="Peptidase M1 alanyl aminopeptidase Ig-like fold" evidence="1">
    <location>
        <begin position="90"/>
        <end position="148"/>
    </location>
</feature>
<dbReference type="Proteomes" id="UP000631114">
    <property type="component" value="Unassembled WGS sequence"/>
</dbReference>
<keyword evidence="3" id="KW-1185">Reference proteome</keyword>
<reference evidence="2 3" key="1">
    <citation type="submission" date="2020-10" db="EMBL/GenBank/DDBJ databases">
        <title>The Coptis chinensis genome and diversification of protoberbering-type alkaloids.</title>
        <authorList>
            <person name="Wang B."/>
            <person name="Shu S."/>
            <person name="Song C."/>
            <person name="Liu Y."/>
        </authorList>
    </citation>
    <scope>NUCLEOTIDE SEQUENCE [LARGE SCALE GENOMIC DNA]</scope>
    <source>
        <strain evidence="2">HL-2020</strain>
        <tissue evidence="2">Leaf</tissue>
    </source>
</reference>
<sequence length="313" mass="35227">MYIVLVLLHHLKPPSVYVLPLEDPIIKPLHELDSNALHDLLDEIPQWIKNPDYDRVDWLNKFLSDMWPYLDKDSNDANFQNFLLWYSQAGTPIVKVTSSFCPEANTYSLRFSQEVPPTPGQQVKVPMFIPLAVGLLDSNGKDIPLMSVYHEGLVESLTPNAHPVDIVVLQVKKLYDLNETTLSEVPITVRESEQMDAPSVDSMVIEECDNFGVSGSVVGDESLYKIALDGLEFFFISVLEEHDKLFRTPNTIDASMEAQKSQEDATTSCQIPILDPNISITVGRPKDGNSTHGRWKNLVEIAVTKKRKCSQCK</sequence>
<dbReference type="AlphaFoldDB" id="A0A835H435"/>
<dbReference type="InterPro" id="IPR035414">
    <property type="entry name" value="Peptidase_M1_pepN_Ig-like"/>
</dbReference>
<dbReference type="InterPro" id="IPR038438">
    <property type="entry name" value="PepN_Ig-like_sf"/>
</dbReference>
<protein>
    <recommendedName>
        <fullName evidence="1">Peptidase M1 alanyl aminopeptidase Ig-like fold domain-containing protein</fullName>
    </recommendedName>
</protein>
<organism evidence="2 3">
    <name type="scientific">Coptis chinensis</name>
    <dbReference type="NCBI Taxonomy" id="261450"/>
    <lineage>
        <taxon>Eukaryota</taxon>
        <taxon>Viridiplantae</taxon>
        <taxon>Streptophyta</taxon>
        <taxon>Embryophyta</taxon>
        <taxon>Tracheophyta</taxon>
        <taxon>Spermatophyta</taxon>
        <taxon>Magnoliopsida</taxon>
        <taxon>Ranunculales</taxon>
        <taxon>Ranunculaceae</taxon>
        <taxon>Coptidoideae</taxon>
        <taxon>Coptis</taxon>
    </lineage>
</organism>
<dbReference type="Pfam" id="PF11940">
    <property type="entry name" value="DUF3458"/>
    <property type="match status" value="1"/>
</dbReference>
<comment type="caution">
    <text evidence="2">The sequence shown here is derived from an EMBL/GenBank/DDBJ whole genome shotgun (WGS) entry which is preliminary data.</text>
</comment>
<dbReference type="OrthoDB" id="1434016at2759"/>
<evidence type="ECO:0000313" key="2">
    <source>
        <dbReference type="EMBL" id="KAF9591377.1"/>
    </source>
</evidence>
<gene>
    <name evidence="2" type="ORF">IFM89_004062</name>
</gene>
<evidence type="ECO:0000313" key="3">
    <source>
        <dbReference type="Proteomes" id="UP000631114"/>
    </source>
</evidence>
<proteinExistence type="predicted"/>